<proteinExistence type="predicted"/>
<feature type="transmembrane region" description="Helical" evidence="1">
    <location>
        <begin position="407"/>
        <end position="430"/>
    </location>
</feature>
<keyword evidence="1" id="KW-0812">Transmembrane</keyword>
<dbReference type="STRING" id="3818.A0A445AEK6"/>
<keyword evidence="1" id="KW-0472">Membrane</keyword>
<organism evidence="2 3">
    <name type="scientific">Arachis hypogaea</name>
    <name type="common">Peanut</name>
    <dbReference type="NCBI Taxonomy" id="3818"/>
    <lineage>
        <taxon>Eukaryota</taxon>
        <taxon>Viridiplantae</taxon>
        <taxon>Streptophyta</taxon>
        <taxon>Embryophyta</taxon>
        <taxon>Tracheophyta</taxon>
        <taxon>Spermatophyta</taxon>
        <taxon>Magnoliopsida</taxon>
        <taxon>eudicotyledons</taxon>
        <taxon>Gunneridae</taxon>
        <taxon>Pentapetalae</taxon>
        <taxon>rosids</taxon>
        <taxon>fabids</taxon>
        <taxon>Fabales</taxon>
        <taxon>Fabaceae</taxon>
        <taxon>Papilionoideae</taxon>
        <taxon>50 kb inversion clade</taxon>
        <taxon>dalbergioids sensu lato</taxon>
        <taxon>Dalbergieae</taxon>
        <taxon>Pterocarpus clade</taxon>
        <taxon>Arachis</taxon>
    </lineage>
</organism>
<dbReference type="Proteomes" id="UP000289738">
    <property type="component" value="Chromosome B02"/>
</dbReference>
<dbReference type="PANTHER" id="PTHR31549:SF225">
    <property type="entry name" value="DUF247 DOMAIN PROTEIN"/>
    <property type="match status" value="1"/>
</dbReference>
<dbReference type="PANTHER" id="PTHR31549">
    <property type="entry name" value="PROTEIN, PUTATIVE (DUF247)-RELATED-RELATED"/>
    <property type="match status" value="1"/>
</dbReference>
<reference evidence="2 3" key="1">
    <citation type="submission" date="2019-01" db="EMBL/GenBank/DDBJ databases">
        <title>Sequencing of cultivated peanut Arachis hypogaea provides insights into genome evolution and oil improvement.</title>
        <authorList>
            <person name="Chen X."/>
        </authorList>
    </citation>
    <scope>NUCLEOTIDE SEQUENCE [LARGE SCALE GENOMIC DNA]</scope>
    <source>
        <strain evidence="3">cv. Fuhuasheng</strain>
        <tissue evidence="2">Leaves</tissue>
    </source>
</reference>
<gene>
    <name evidence="2" type="ORF">Ahy_B02g058410</name>
</gene>
<protein>
    <submittedName>
        <fullName evidence="2">Uncharacterized protein</fullName>
    </submittedName>
</protein>
<dbReference type="Pfam" id="PF03140">
    <property type="entry name" value="DUF247"/>
    <property type="match status" value="2"/>
</dbReference>
<keyword evidence="1" id="KW-1133">Transmembrane helix</keyword>
<accession>A0A445AEK6</accession>
<comment type="caution">
    <text evidence="2">The sequence shown here is derived from an EMBL/GenBank/DDBJ whole genome shotgun (WGS) entry which is preliminary data.</text>
</comment>
<dbReference type="AlphaFoldDB" id="A0A445AEK6"/>
<evidence type="ECO:0000256" key="1">
    <source>
        <dbReference type="SAM" id="Phobius"/>
    </source>
</evidence>
<dbReference type="EMBL" id="SDMP01000012">
    <property type="protein sequence ID" value="RYR24859.1"/>
    <property type="molecule type" value="Genomic_DNA"/>
</dbReference>
<name>A0A445AEK6_ARAHY</name>
<keyword evidence="3" id="KW-1185">Reference proteome</keyword>
<dbReference type="InterPro" id="IPR004158">
    <property type="entry name" value="DUF247_pln"/>
</dbReference>
<evidence type="ECO:0000313" key="3">
    <source>
        <dbReference type="Proteomes" id="UP000289738"/>
    </source>
</evidence>
<evidence type="ECO:0000313" key="2">
    <source>
        <dbReference type="EMBL" id="RYR24859.1"/>
    </source>
</evidence>
<sequence length="434" mass="51120">MDADGRNVENGIEISVVEPKGILEEMSQATRLLGVQLPTLEIKIQRPSHRSKIQKVPAFLREKSNFSRYCSPRMISLGPIHHREQNGDLQLGQQFKYLWAFRYIEQFARTSGRKDTEDAKVFLYGTVTQHLQELRNLFSKDVTEGYNNEELVQMLVVDGCALLYFMCKIDDRDSRPLMLKFDQLWCIWREIILLENQLPAKLLNLLTGGSRFQLNRILFRFLSMCLPKKKQDLVTFSQRYDEDNVPTHLLDYILSYYTDYILSYYTYEGSRSQKEVHFPWCPRICVRMLPTIIISSIETVFRPFFNIKKAFRSLFPEADYWHRYKNIGILKKRVFKAAGVLQNLLGSDEDMAKLFNELGHVLPHQHLNDYSYDNKYYKVRCQIDKHCRNKGKTCLAQLRSTYFNTPWSYITFFAAVSVLVLTFLQTLYTIHPRN</sequence>